<dbReference type="AlphaFoldDB" id="A0A1E3SZZ9"/>
<dbReference type="Proteomes" id="UP000094224">
    <property type="component" value="Unassembled WGS sequence"/>
</dbReference>
<comment type="caution">
    <text evidence="1">The sequence shown here is derived from an EMBL/GenBank/DDBJ whole genome shotgun (WGS) entry which is preliminary data.</text>
</comment>
<dbReference type="STRING" id="243061.AWC25_25285"/>
<proteinExistence type="predicted"/>
<protein>
    <recommendedName>
        <fullName evidence="3">PE domain-containing protein</fullName>
    </recommendedName>
</protein>
<dbReference type="EMBL" id="MIHC01000011">
    <property type="protein sequence ID" value="ODR07721.1"/>
    <property type="molecule type" value="Genomic_DNA"/>
</dbReference>
<reference evidence="2" key="1">
    <citation type="submission" date="2016-09" db="EMBL/GenBank/DDBJ databases">
        <authorList>
            <person name="Greninger A.L."/>
            <person name="Jerome K.R."/>
            <person name="Mcnair B."/>
            <person name="Wallis C."/>
            <person name="Fang F."/>
        </authorList>
    </citation>
    <scope>NUCLEOTIDE SEQUENCE [LARGE SCALE GENOMIC DNA]</scope>
    <source>
        <strain evidence="2">BC1_M4</strain>
    </source>
</reference>
<evidence type="ECO:0000313" key="1">
    <source>
        <dbReference type="EMBL" id="ODR07721.1"/>
    </source>
</evidence>
<gene>
    <name evidence="1" type="ORF">BHQ21_08300</name>
</gene>
<name>A0A1E3SZZ9_9MYCO</name>
<evidence type="ECO:0000313" key="2">
    <source>
        <dbReference type="Proteomes" id="UP000094224"/>
    </source>
</evidence>
<accession>A0A1E3SZZ9</accession>
<organism evidence="1 2">
    <name type="scientific">Mycobacterium sherrisii</name>
    <dbReference type="NCBI Taxonomy" id="243061"/>
    <lineage>
        <taxon>Bacteria</taxon>
        <taxon>Bacillati</taxon>
        <taxon>Actinomycetota</taxon>
        <taxon>Actinomycetes</taxon>
        <taxon>Mycobacteriales</taxon>
        <taxon>Mycobacteriaceae</taxon>
        <taxon>Mycobacterium</taxon>
        <taxon>Mycobacterium simiae complex</taxon>
    </lineage>
</organism>
<keyword evidence="2" id="KW-1185">Reference proteome</keyword>
<evidence type="ECO:0008006" key="3">
    <source>
        <dbReference type="Google" id="ProtNLM"/>
    </source>
</evidence>
<sequence length="94" mass="8967">MHMVLSVVPPALEAFAGTNDAAGEAISSSGSADGGAMLAAAAAALGPIGASYLAAYAPAQANNLAATLELGRVHTGIAAATQAANISFVVADEA</sequence>